<dbReference type="OrthoDB" id="654211at2759"/>
<dbReference type="Gene3D" id="3.30.160.60">
    <property type="entry name" value="Classic Zinc Finger"/>
    <property type="match status" value="1"/>
</dbReference>
<gene>
    <name evidence="3" type="ORF">EV702DRAFT_631709</name>
</gene>
<feature type="compositionally biased region" description="Low complexity" evidence="1">
    <location>
        <begin position="145"/>
        <end position="158"/>
    </location>
</feature>
<dbReference type="SMART" id="SM00355">
    <property type="entry name" value="ZnF_C2H2"/>
    <property type="match status" value="2"/>
</dbReference>
<proteinExistence type="predicted"/>
<accession>A0A9P6ZM69</accession>
<sequence>MYLSSTGYSSPHLHSLRSGYNCIWPGCDFATLIKTSYDVHFAKHTGEQRYICPHDDCDYKTHDPALFTRHRKRYHGYVPLARGRGAPSATGSGKTKSSSQLPAQPHPPPQLQPPGTFYQYRLQPMQPQPMQPQLMPPRPMPPRPMQSHPTQYQPQPTQYQPPPPIYNQSLGVFYGPADTADDYTMYTGPAMAPNGWTEGCICPELLQKCGPPL</sequence>
<evidence type="ECO:0000313" key="3">
    <source>
        <dbReference type="EMBL" id="KAG1772008.1"/>
    </source>
</evidence>
<organism evidence="3 4">
    <name type="scientific">Suillus placidus</name>
    <dbReference type="NCBI Taxonomy" id="48579"/>
    <lineage>
        <taxon>Eukaryota</taxon>
        <taxon>Fungi</taxon>
        <taxon>Dikarya</taxon>
        <taxon>Basidiomycota</taxon>
        <taxon>Agaricomycotina</taxon>
        <taxon>Agaricomycetes</taxon>
        <taxon>Agaricomycetidae</taxon>
        <taxon>Boletales</taxon>
        <taxon>Suillineae</taxon>
        <taxon>Suillaceae</taxon>
        <taxon>Suillus</taxon>
    </lineage>
</organism>
<keyword evidence="4" id="KW-1185">Reference proteome</keyword>
<feature type="compositionally biased region" description="Pro residues" evidence="1">
    <location>
        <begin position="126"/>
        <end position="144"/>
    </location>
</feature>
<protein>
    <recommendedName>
        <fullName evidence="2">C2H2-type domain-containing protein</fullName>
    </recommendedName>
</protein>
<dbReference type="InterPro" id="IPR013087">
    <property type="entry name" value="Znf_C2H2_type"/>
</dbReference>
<feature type="domain" description="C2H2-type" evidence="2">
    <location>
        <begin position="20"/>
        <end position="44"/>
    </location>
</feature>
<dbReference type="Proteomes" id="UP000714275">
    <property type="component" value="Unassembled WGS sequence"/>
</dbReference>
<name>A0A9P6ZM69_9AGAM</name>
<dbReference type="AlphaFoldDB" id="A0A9P6ZM69"/>
<feature type="region of interest" description="Disordered" evidence="1">
    <location>
        <begin position="78"/>
        <end position="158"/>
    </location>
</feature>
<feature type="domain" description="C2H2-type" evidence="2">
    <location>
        <begin position="50"/>
        <end position="75"/>
    </location>
</feature>
<reference evidence="3" key="1">
    <citation type="journal article" date="2020" name="New Phytol.">
        <title>Comparative genomics reveals dynamic genome evolution in host specialist ectomycorrhizal fungi.</title>
        <authorList>
            <person name="Lofgren L.A."/>
            <person name="Nguyen N.H."/>
            <person name="Vilgalys R."/>
            <person name="Ruytinx J."/>
            <person name="Liao H.L."/>
            <person name="Branco S."/>
            <person name="Kuo A."/>
            <person name="LaButti K."/>
            <person name="Lipzen A."/>
            <person name="Andreopoulos W."/>
            <person name="Pangilinan J."/>
            <person name="Riley R."/>
            <person name="Hundley H."/>
            <person name="Na H."/>
            <person name="Barry K."/>
            <person name="Grigoriev I.V."/>
            <person name="Stajich J.E."/>
            <person name="Kennedy P.G."/>
        </authorList>
    </citation>
    <scope>NUCLEOTIDE SEQUENCE</scope>
    <source>
        <strain evidence="3">DOB743</strain>
    </source>
</reference>
<evidence type="ECO:0000259" key="2">
    <source>
        <dbReference type="SMART" id="SM00355"/>
    </source>
</evidence>
<evidence type="ECO:0000313" key="4">
    <source>
        <dbReference type="Proteomes" id="UP000714275"/>
    </source>
</evidence>
<evidence type="ECO:0000256" key="1">
    <source>
        <dbReference type="SAM" id="MobiDB-lite"/>
    </source>
</evidence>
<dbReference type="EMBL" id="JABBWD010000055">
    <property type="protein sequence ID" value="KAG1772008.1"/>
    <property type="molecule type" value="Genomic_DNA"/>
</dbReference>
<feature type="compositionally biased region" description="Low complexity" evidence="1">
    <location>
        <begin position="90"/>
        <end position="103"/>
    </location>
</feature>
<comment type="caution">
    <text evidence="3">The sequence shown here is derived from an EMBL/GenBank/DDBJ whole genome shotgun (WGS) entry which is preliminary data.</text>
</comment>